<keyword evidence="7 10" id="KW-0505">Motor protein</keyword>
<keyword evidence="5 10" id="KW-0493">Microtubule</keyword>
<evidence type="ECO:0000313" key="12">
    <source>
        <dbReference type="EMBL" id="CAF0879563.1"/>
    </source>
</evidence>
<comment type="caution">
    <text evidence="12">The sequence shown here is derived from an EMBL/GenBank/DDBJ whole genome shotgun (WGS) entry which is preliminary data.</text>
</comment>
<dbReference type="FunFam" id="3.30.450.30:FF:000009">
    <property type="entry name" value="Dynein light chain roadblock"/>
    <property type="match status" value="1"/>
</dbReference>
<evidence type="ECO:0000259" key="11">
    <source>
        <dbReference type="SMART" id="SM00960"/>
    </source>
</evidence>
<dbReference type="AlphaFoldDB" id="A0A813Y805"/>
<keyword evidence="6 10" id="KW-0243">Dynein</keyword>
<dbReference type="GO" id="GO:0005868">
    <property type="term" value="C:cytoplasmic dynein complex"/>
    <property type="evidence" value="ECO:0007669"/>
    <property type="project" value="UniProtKB-UniRule"/>
</dbReference>
<evidence type="ECO:0000256" key="5">
    <source>
        <dbReference type="ARBA" id="ARBA00022701"/>
    </source>
</evidence>
<accession>A0A813Y805</accession>
<dbReference type="PIRSF" id="PIRSF009998">
    <property type="entry name" value="DLC7"/>
    <property type="match status" value="1"/>
</dbReference>
<comment type="subcellular location">
    <subcellularLocation>
        <location evidence="1 10">Cytoplasm</location>
        <location evidence="1 10">Cytoskeleton</location>
    </subcellularLocation>
</comment>
<feature type="domain" description="Roadblock/LAMTOR2" evidence="11">
    <location>
        <begin position="6"/>
        <end position="94"/>
    </location>
</feature>
<reference evidence="12" key="1">
    <citation type="submission" date="2021-02" db="EMBL/GenBank/DDBJ databases">
        <authorList>
            <person name="Nowell W R."/>
        </authorList>
    </citation>
    <scope>NUCLEOTIDE SEQUENCE</scope>
    <source>
        <strain evidence="12">Ploen Becks lab</strain>
    </source>
</reference>
<dbReference type="OrthoDB" id="9985637at2759"/>
<keyword evidence="13" id="KW-1185">Reference proteome</keyword>
<evidence type="ECO:0000256" key="6">
    <source>
        <dbReference type="ARBA" id="ARBA00023017"/>
    </source>
</evidence>
<comment type="function">
    <text evidence="9">Acts as one of several non-catalytic accessory components of the cytoplasmic dynein 1 complex that are thought to be involved in linking dynein to cargos and to adapter proteins that regulate dynein function. Cytoplasmic dynein 1 acts as a motor for the intracellular retrograde motility of vesicles and organelles along microtubules.</text>
</comment>
<comment type="similarity">
    <text evidence="2 10">Belongs to the GAMAD family.</text>
</comment>
<dbReference type="GO" id="GO:0045505">
    <property type="term" value="F:dynein intermediate chain binding"/>
    <property type="evidence" value="ECO:0007669"/>
    <property type="project" value="UniProtKB-UniRule"/>
</dbReference>
<protein>
    <recommendedName>
        <fullName evidence="10">Dynein light chain roadblock</fullName>
    </recommendedName>
</protein>
<dbReference type="SMART" id="SM00960">
    <property type="entry name" value="Robl_LC7"/>
    <property type="match status" value="1"/>
</dbReference>
<dbReference type="PANTHER" id="PTHR10779">
    <property type="entry name" value="DYNEIN LIGHT CHAIN ROADBLOCK"/>
    <property type="match status" value="1"/>
</dbReference>
<dbReference type="InterPro" id="IPR004942">
    <property type="entry name" value="Roadblock/LAMTOR2_dom"/>
</dbReference>
<evidence type="ECO:0000256" key="7">
    <source>
        <dbReference type="ARBA" id="ARBA00023175"/>
    </source>
</evidence>
<dbReference type="Proteomes" id="UP000663879">
    <property type="component" value="Unassembled WGS sequence"/>
</dbReference>
<proteinExistence type="inferred from homology"/>
<dbReference type="InterPro" id="IPR016561">
    <property type="entry name" value="DYNLRB1/2"/>
</dbReference>
<evidence type="ECO:0000256" key="8">
    <source>
        <dbReference type="ARBA" id="ARBA00023212"/>
    </source>
</evidence>
<evidence type="ECO:0000256" key="1">
    <source>
        <dbReference type="ARBA" id="ARBA00004245"/>
    </source>
</evidence>
<name>A0A813Y805_9BILA</name>
<evidence type="ECO:0000313" key="13">
    <source>
        <dbReference type="Proteomes" id="UP000663879"/>
    </source>
</evidence>
<evidence type="ECO:0000256" key="4">
    <source>
        <dbReference type="ARBA" id="ARBA00022490"/>
    </source>
</evidence>
<evidence type="ECO:0000256" key="2">
    <source>
        <dbReference type="ARBA" id="ARBA00007191"/>
    </source>
</evidence>
<dbReference type="GO" id="GO:0005874">
    <property type="term" value="C:microtubule"/>
    <property type="evidence" value="ECO:0007669"/>
    <property type="project" value="UniProtKB-UniRule"/>
</dbReference>
<keyword evidence="8 10" id="KW-0206">Cytoskeleton</keyword>
<dbReference type="EMBL" id="CAJNOC010001627">
    <property type="protein sequence ID" value="CAF0879563.1"/>
    <property type="molecule type" value="Genomic_DNA"/>
</dbReference>
<gene>
    <name evidence="12" type="ORF">OXX778_LOCUS10344</name>
</gene>
<dbReference type="Gene3D" id="3.30.450.30">
    <property type="entry name" value="Dynein light chain 2a, cytoplasmic"/>
    <property type="match status" value="1"/>
</dbReference>
<dbReference type="GO" id="GO:0005737">
    <property type="term" value="C:cytoplasm"/>
    <property type="evidence" value="ECO:0007669"/>
    <property type="project" value="UniProtKB-UniRule"/>
</dbReference>
<evidence type="ECO:0000256" key="9">
    <source>
        <dbReference type="ARBA" id="ARBA00025362"/>
    </source>
</evidence>
<evidence type="ECO:0000256" key="3">
    <source>
        <dbReference type="ARBA" id="ARBA00022448"/>
    </source>
</evidence>
<keyword evidence="3 10" id="KW-0813">Transport</keyword>
<dbReference type="GO" id="GO:0007018">
    <property type="term" value="P:microtubule-based movement"/>
    <property type="evidence" value="ECO:0007669"/>
    <property type="project" value="UniProtKB-UniRule"/>
</dbReference>
<organism evidence="12 13">
    <name type="scientific">Brachionus calyciflorus</name>
    <dbReference type="NCBI Taxonomy" id="104777"/>
    <lineage>
        <taxon>Eukaryota</taxon>
        <taxon>Metazoa</taxon>
        <taxon>Spiralia</taxon>
        <taxon>Gnathifera</taxon>
        <taxon>Rotifera</taxon>
        <taxon>Eurotatoria</taxon>
        <taxon>Monogononta</taxon>
        <taxon>Pseudotrocha</taxon>
        <taxon>Ploima</taxon>
        <taxon>Brachionidae</taxon>
        <taxon>Brachionus</taxon>
    </lineage>
</organism>
<keyword evidence="4 10" id="KW-0963">Cytoplasm</keyword>
<evidence type="ECO:0000256" key="10">
    <source>
        <dbReference type="PIRNR" id="PIRNR009998"/>
    </source>
</evidence>
<sequence length="99" mass="11050">MAVNEAEETFKRLATLPGVQGIIVMNNDGIPIRTTLPQNKTALYVGLIHGLAVKTKSAIKEMDHQNDLTFIRLRSHKDEVLIAPDKEFTMIVIQKPAIQ</sequence>
<dbReference type="SUPFAM" id="SSF103196">
    <property type="entry name" value="Roadblock/LC7 domain"/>
    <property type="match status" value="1"/>
</dbReference>
<dbReference type="Pfam" id="PF03259">
    <property type="entry name" value="Robl_LC7"/>
    <property type="match status" value="1"/>
</dbReference>